<keyword evidence="2" id="KW-1185">Reference proteome</keyword>
<proteinExistence type="predicted"/>
<evidence type="ECO:0000313" key="1">
    <source>
        <dbReference type="EMBL" id="MBC5727725.1"/>
    </source>
</evidence>
<gene>
    <name evidence="1" type="ORF">H8R91_04135</name>
</gene>
<evidence type="ECO:0000313" key="2">
    <source>
        <dbReference type="Proteomes" id="UP000636755"/>
    </source>
</evidence>
<organism evidence="1 2">
    <name type="scientific">Ruminococcus intestinalis</name>
    <dbReference type="NCBI Taxonomy" id="2763066"/>
    <lineage>
        <taxon>Bacteria</taxon>
        <taxon>Bacillati</taxon>
        <taxon>Bacillota</taxon>
        <taxon>Clostridia</taxon>
        <taxon>Eubacteriales</taxon>
        <taxon>Oscillospiraceae</taxon>
        <taxon>Ruminococcus</taxon>
    </lineage>
</organism>
<name>A0ABR7HJR7_9FIRM</name>
<protein>
    <submittedName>
        <fullName evidence="1">Uncharacterized protein</fullName>
    </submittedName>
</protein>
<comment type="caution">
    <text evidence="1">The sequence shown here is derived from an EMBL/GenBank/DDBJ whole genome shotgun (WGS) entry which is preliminary data.</text>
</comment>
<dbReference type="RefSeq" id="WP_186934960.1">
    <property type="nucleotide sequence ID" value="NZ_JACOPS010000001.1"/>
</dbReference>
<accession>A0ABR7HJR7</accession>
<sequence length="53" mass="6164">MKESLVCCSIPHNLLLKQDYDKSIDKAEHTDNRIPSDFYNVIIDVLIEMLNID</sequence>
<dbReference type="Proteomes" id="UP000636755">
    <property type="component" value="Unassembled WGS sequence"/>
</dbReference>
<reference evidence="1 2" key="1">
    <citation type="submission" date="2020-08" db="EMBL/GenBank/DDBJ databases">
        <title>Genome public.</title>
        <authorList>
            <person name="Liu C."/>
            <person name="Sun Q."/>
        </authorList>
    </citation>
    <scope>NUCLEOTIDE SEQUENCE [LARGE SCALE GENOMIC DNA]</scope>
    <source>
        <strain evidence="1 2">NSJ-71</strain>
    </source>
</reference>
<dbReference type="EMBL" id="JACOPS010000001">
    <property type="protein sequence ID" value="MBC5727725.1"/>
    <property type="molecule type" value="Genomic_DNA"/>
</dbReference>